<dbReference type="PIRSF" id="PIRSF002122">
    <property type="entry name" value="RPS7p_RPS7a_RPS5e_RPS7o"/>
    <property type="match status" value="1"/>
</dbReference>
<evidence type="ECO:0000256" key="8">
    <source>
        <dbReference type="RuleBase" id="RU003619"/>
    </source>
</evidence>
<dbReference type="RefSeq" id="WP_013328556.1">
    <property type="nucleotide sequence ID" value="NC_014507.1"/>
</dbReference>
<dbReference type="InterPro" id="IPR023798">
    <property type="entry name" value="Ribosomal_uS7_dom"/>
</dbReference>
<protein>
    <recommendedName>
        <fullName evidence="7">Small ribosomal subunit protein uS7</fullName>
    </recommendedName>
</protein>
<name>E1RHZ3_METP4</name>
<dbReference type="Pfam" id="PF00177">
    <property type="entry name" value="Ribosomal_S7"/>
    <property type="match status" value="1"/>
</dbReference>
<organism evidence="11 12">
    <name type="scientific">Methanolacinia petrolearia (strain DSM 11571 / OCM 486 / SEBR 4847)</name>
    <name type="common">Methanoplanus petrolearius</name>
    <dbReference type="NCBI Taxonomy" id="679926"/>
    <lineage>
        <taxon>Archaea</taxon>
        <taxon>Methanobacteriati</taxon>
        <taxon>Methanobacteriota</taxon>
        <taxon>Stenosarchaea group</taxon>
        <taxon>Methanomicrobia</taxon>
        <taxon>Methanomicrobiales</taxon>
        <taxon>Methanomicrobiaceae</taxon>
        <taxon>Methanolacinia</taxon>
    </lineage>
</organism>
<dbReference type="PROSITE" id="PS00052">
    <property type="entry name" value="RIBOSOMAL_S7"/>
    <property type="match status" value="1"/>
</dbReference>
<dbReference type="InterPro" id="IPR005716">
    <property type="entry name" value="Ribosomal_uS7_euk/arc"/>
</dbReference>
<dbReference type="CDD" id="cd14867">
    <property type="entry name" value="uS7_Eukaryote"/>
    <property type="match status" value="1"/>
</dbReference>
<dbReference type="GO" id="GO:0003735">
    <property type="term" value="F:structural constituent of ribosome"/>
    <property type="evidence" value="ECO:0007669"/>
    <property type="project" value="UniProtKB-UniRule"/>
</dbReference>
<evidence type="ECO:0000256" key="4">
    <source>
        <dbReference type="ARBA" id="ARBA00022884"/>
    </source>
</evidence>
<dbReference type="InterPro" id="IPR020606">
    <property type="entry name" value="Ribosomal_uS7_CS"/>
</dbReference>
<dbReference type="Gene3D" id="1.10.455.10">
    <property type="entry name" value="Ribosomal protein S7 domain"/>
    <property type="match status" value="1"/>
</dbReference>
<evidence type="ECO:0000256" key="1">
    <source>
        <dbReference type="ARBA" id="ARBA00007151"/>
    </source>
</evidence>
<evidence type="ECO:0000256" key="9">
    <source>
        <dbReference type="RuleBase" id="RU003621"/>
    </source>
</evidence>
<feature type="domain" description="Small ribosomal subunit protein uS7" evidence="10">
    <location>
        <begin position="64"/>
        <end position="209"/>
    </location>
</feature>
<keyword evidence="3 7" id="KW-0699">rRNA-binding</keyword>
<evidence type="ECO:0000256" key="2">
    <source>
        <dbReference type="ARBA" id="ARBA00011458"/>
    </source>
</evidence>
<dbReference type="KEGG" id="mpi:Mpet_0604"/>
<keyword evidence="5 7" id="KW-0689">Ribosomal protein</keyword>
<evidence type="ECO:0000259" key="10">
    <source>
        <dbReference type="Pfam" id="PF00177"/>
    </source>
</evidence>
<dbReference type="InterPro" id="IPR000235">
    <property type="entry name" value="Ribosomal_uS7"/>
</dbReference>
<dbReference type="eggNOG" id="arCOG04254">
    <property type="taxonomic scope" value="Archaea"/>
</dbReference>
<evidence type="ECO:0000256" key="3">
    <source>
        <dbReference type="ARBA" id="ARBA00022730"/>
    </source>
</evidence>
<dbReference type="EMBL" id="CP002117">
    <property type="protein sequence ID" value="ADN35378.1"/>
    <property type="molecule type" value="Genomic_DNA"/>
</dbReference>
<keyword evidence="4 7" id="KW-0694">RNA-binding</keyword>
<keyword evidence="12" id="KW-1185">Reference proteome</keyword>
<comment type="similarity">
    <text evidence="1 7 8">Belongs to the universal ribosomal protein uS7 family.</text>
</comment>
<keyword evidence="6 7" id="KW-0687">Ribonucleoprotein</keyword>
<proteinExistence type="inferred from homology"/>
<dbReference type="Proteomes" id="UP000006565">
    <property type="component" value="Chromosome"/>
</dbReference>
<dbReference type="SUPFAM" id="SSF47973">
    <property type="entry name" value="Ribosomal protein S7"/>
    <property type="match status" value="1"/>
</dbReference>
<evidence type="ECO:0000256" key="7">
    <source>
        <dbReference type="HAMAP-Rule" id="MF_00480"/>
    </source>
</evidence>
<gene>
    <name evidence="7" type="primary">rps7</name>
    <name evidence="11" type="ordered locus">Mpet_0604</name>
</gene>
<evidence type="ECO:0000313" key="12">
    <source>
        <dbReference type="Proteomes" id="UP000006565"/>
    </source>
</evidence>
<dbReference type="InterPro" id="IPR026018">
    <property type="entry name" value="Ribosomal_uS7_arc"/>
</dbReference>
<dbReference type="InterPro" id="IPR036823">
    <property type="entry name" value="Ribosomal_uS7_dom_sf"/>
</dbReference>
<evidence type="ECO:0000256" key="5">
    <source>
        <dbReference type="ARBA" id="ARBA00022980"/>
    </source>
</evidence>
<dbReference type="GeneID" id="9743053"/>
<dbReference type="AlphaFoldDB" id="E1RHZ3"/>
<evidence type="ECO:0000256" key="6">
    <source>
        <dbReference type="ARBA" id="ARBA00023274"/>
    </source>
</evidence>
<dbReference type="PANTHER" id="PTHR11205">
    <property type="entry name" value="RIBOSOMAL PROTEIN S7"/>
    <property type="match status" value="1"/>
</dbReference>
<dbReference type="GO" id="GO:0015935">
    <property type="term" value="C:small ribosomal subunit"/>
    <property type="evidence" value="ECO:0007669"/>
    <property type="project" value="UniProtKB-UniRule"/>
</dbReference>
<dbReference type="GO" id="GO:0019843">
    <property type="term" value="F:rRNA binding"/>
    <property type="evidence" value="ECO:0007669"/>
    <property type="project" value="UniProtKB-UniRule"/>
</dbReference>
<dbReference type="HOGENOM" id="CLU_063975_0_0_2"/>
<dbReference type="STRING" id="679926.Mpet_0604"/>
<comment type="subunit">
    <text evidence="2 7 9">Part of the 30S ribosomal subunit.</text>
</comment>
<dbReference type="GO" id="GO:0006412">
    <property type="term" value="P:translation"/>
    <property type="evidence" value="ECO:0007669"/>
    <property type="project" value="UniProtKB-UniRule"/>
</dbReference>
<reference evidence="11 12" key="1">
    <citation type="journal article" date="2010" name="Stand. Genomic Sci.">
        <title>Complete genome sequence of Methanoplanus petrolearius type strain (SEBR 4847).</title>
        <authorList>
            <person name="Brambilla E."/>
            <person name="Djao O.D."/>
            <person name="Daligault H."/>
            <person name="Lapidus A."/>
            <person name="Lucas S."/>
            <person name="Hammon N."/>
            <person name="Nolan M."/>
            <person name="Tice H."/>
            <person name="Cheng J.F."/>
            <person name="Han C."/>
            <person name="Tapia R."/>
            <person name="Goodwin L."/>
            <person name="Pitluck S."/>
            <person name="Liolios K."/>
            <person name="Ivanova N."/>
            <person name="Mavromatis K."/>
            <person name="Mikhailova N."/>
            <person name="Pati A."/>
            <person name="Chen A."/>
            <person name="Palaniappan K."/>
            <person name="Land M."/>
            <person name="Hauser L."/>
            <person name="Chang Y.J."/>
            <person name="Jeffries C.D."/>
            <person name="Rohde M."/>
            <person name="Spring S."/>
            <person name="Sikorski J."/>
            <person name="Goker M."/>
            <person name="Woyke T."/>
            <person name="Bristow J."/>
            <person name="Eisen J.A."/>
            <person name="Markowitz V."/>
            <person name="Hugenholtz P."/>
            <person name="Kyrpides N.C."/>
            <person name="Klenk H.P."/>
        </authorList>
    </citation>
    <scope>NUCLEOTIDE SEQUENCE [LARGE SCALE GENOMIC DNA]</scope>
    <source>
        <strain evidence="12">DSM 11571 / OCM 486 / SEBR 4847</strain>
    </source>
</reference>
<evidence type="ECO:0000313" key="11">
    <source>
        <dbReference type="EMBL" id="ADN35378.1"/>
    </source>
</evidence>
<accession>E1RHZ3</accession>
<dbReference type="NCBIfam" id="NF003106">
    <property type="entry name" value="PRK04027.1"/>
    <property type="match status" value="1"/>
</dbReference>
<dbReference type="OrthoDB" id="45346at2157"/>
<dbReference type="HAMAP" id="MF_00480_A">
    <property type="entry name" value="Ribosomal_uS7_A"/>
    <property type="match status" value="1"/>
</dbReference>
<dbReference type="NCBIfam" id="TIGR01028">
    <property type="entry name" value="uS7_euk_arch"/>
    <property type="match status" value="1"/>
</dbReference>
<comment type="function">
    <text evidence="7 9">One of the primary rRNA binding proteins, it binds directly to 16S rRNA where it nucleates assembly of the head domain of the 30S subunit. Is located at the subunit interface close to the decoding center.</text>
</comment>
<sequence>MSAEEMIEENVEAQAKPENKEGPNYLLFNKWDLSEVQINDPGLVRYVSIDSAIVPHCSGRMQGQQFLKSEMFIVERLINRLMQTETNTGKKELTTRIVEDAFDIINKKTKKNPVQVLVDAIANAGPREETVRLKYGGINVPKSVDTAPQRRIDTALLFIARGVQQASHKKKKTVAACLADELIAAADGDARSFAVSKKEERERVAKSAR</sequence>